<keyword evidence="7" id="KW-0378">Hydrolase</keyword>
<keyword evidence="6" id="KW-0255">Endonuclease</keyword>
<name>A0A934X2R9_9BACT</name>
<evidence type="ECO:0000256" key="4">
    <source>
        <dbReference type="ARBA" id="ARBA00022722"/>
    </source>
</evidence>
<dbReference type="GO" id="GO:0016787">
    <property type="term" value="F:hydrolase activity"/>
    <property type="evidence" value="ECO:0007669"/>
    <property type="project" value="UniProtKB-KW"/>
</dbReference>
<gene>
    <name evidence="11" type="ORF">JKA74_20230</name>
</gene>
<organism evidence="11 12">
    <name type="scientific">Marivirga aurantiaca</name>
    <dbReference type="NCBI Taxonomy" id="2802615"/>
    <lineage>
        <taxon>Bacteria</taxon>
        <taxon>Pseudomonadati</taxon>
        <taxon>Bacteroidota</taxon>
        <taxon>Cytophagia</taxon>
        <taxon>Cytophagales</taxon>
        <taxon>Marivirgaceae</taxon>
        <taxon>Marivirga</taxon>
    </lineage>
</organism>
<evidence type="ECO:0000256" key="5">
    <source>
        <dbReference type="ARBA" id="ARBA00022737"/>
    </source>
</evidence>
<feature type="domain" description="VLRF1" evidence="10">
    <location>
        <begin position="68"/>
        <end position="207"/>
    </location>
</feature>
<evidence type="ECO:0000259" key="10">
    <source>
        <dbReference type="PROSITE" id="PS52044"/>
    </source>
</evidence>
<dbReference type="AlphaFoldDB" id="A0A934X2R9"/>
<keyword evidence="9" id="KW-0175">Coiled coil</keyword>
<dbReference type="Pfam" id="PF18826">
    <property type="entry name" value="bVLRF1"/>
    <property type="match status" value="1"/>
</dbReference>
<comment type="similarity">
    <text evidence="2">Belongs to the ANKZF1/VMS1 family.</text>
</comment>
<proteinExistence type="inferred from homology"/>
<keyword evidence="5" id="KW-0677">Repeat</keyword>
<keyword evidence="12" id="KW-1185">Reference proteome</keyword>
<evidence type="ECO:0000256" key="2">
    <source>
        <dbReference type="ARBA" id="ARBA00009262"/>
    </source>
</evidence>
<keyword evidence="3" id="KW-0963">Cytoplasm</keyword>
<dbReference type="PANTHER" id="PTHR16036">
    <property type="entry name" value="ANKYRIN REPEAT AND ZINC FINGER DOMAIN-CONTAINING PROTEIN 1"/>
    <property type="match status" value="1"/>
</dbReference>
<evidence type="ECO:0000256" key="6">
    <source>
        <dbReference type="ARBA" id="ARBA00022759"/>
    </source>
</evidence>
<dbReference type="PANTHER" id="PTHR16036:SF2">
    <property type="entry name" value="TRNA ENDONUCLEASE ANKZF1"/>
    <property type="match status" value="1"/>
</dbReference>
<protein>
    <recommendedName>
        <fullName evidence="10">VLRF1 domain-containing protein</fullName>
    </recommendedName>
</protein>
<comment type="subcellular location">
    <subcellularLocation>
        <location evidence="1">Cytoplasm</location>
    </subcellularLocation>
</comment>
<dbReference type="InterPro" id="IPR047139">
    <property type="entry name" value="ANKZ1/VMS1"/>
</dbReference>
<dbReference type="Proteomes" id="UP000611723">
    <property type="component" value="Unassembled WGS sequence"/>
</dbReference>
<evidence type="ECO:0000313" key="11">
    <source>
        <dbReference type="EMBL" id="MBK6267382.1"/>
    </source>
</evidence>
<dbReference type="InterPro" id="IPR041175">
    <property type="entry name" value="VLRF1/Vms1"/>
</dbReference>
<keyword evidence="4" id="KW-0540">Nuclease</keyword>
<keyword evidence="8" id="KW-0040">ANK repeat</keyword>
<sequence>MINPVVQSFDIEQTKEIVQGFQKAFPSTYDFSKHRFIFQINNELEFYFRLPLPFQLDYLNQDTNPEDWSNPYIITIIQSGSAALAYCEGLQIIEHKVFKAYMVRKKQGKSQIKYLKTKGKSKAGSRVRLSNTAHFFEEIVEKMGDWLNYYEVERIALSLNKTLYPYFFNKDNDILDKKDERIFKIPKHIEEPSFENLIKIHSYLLKAELIYSEEHKELINKAIKI</sequence>
<reference evidence="11" key="1">
    <citation type="submission" date="2021-01" db="EMBL/GenBank/DDBJ databases">
        <title>Marivirga aurantiaca sp. nov., isolated from intertidal surface sediments.</title>
        <authorList>
            <person name="Zhang M."/>
        </authorList>
    </citation>
    <scope>NUCLEOTIDE SEQUENCE</scope>
    <source>
        <strain evidence="11">S37H4</strain>
    </source>
</reference>
<accession>A0A934X2R9</accession>
<dbReference type="GO" id="GO:0036503">
    <property type="term" value="P:ERAD pathway"/>
    <property type="evidence" value="ECO:0007669"/>
    <property type="project" value="TreeGrafter"/>
</dbReference>
<evidence type="ECO:0000256" key="3">
    <source>
        <dbReference type="ARBA" id="ARBA00022490"/>
    </source>
</evidence>
<dbReference type="EMBL" id="JAEQBW010000018">
    <property type="protein sequence ID" value="MBK6267382.1"/>
    <property type="molecule type" value="Genomic_DNA"/>
</dbReference>
<evidence type="ECO:0000256" key="7">
    <source>
        <dbReference type="ARBA" id="ARBA00022801"/>
    </source>
</evidence>
<evidence type="ECO:0000256" key="8">
    <source>
        <dbReference type="ARBA" id="ARBA00023043"/>
    </source>
</evidence>
<comment type="caution">
    <text evidence="11">The sequence shown here is derived from an EMBL/GenBank/DDBJ whole genome shotgun (WGS) entry which is preliminary data.</text>
</comment>
<dbReference type="GO" id="GO:0005737">
    <property type="term" value="C:cytoplasm"/>
    <property type="evidence" value="ECO:0007669"/>
    <property type="project" value="UniProtKB-SubCell"/>
</dbReference>
<evidence type="ECO:0000256" key="1">
    <source>
        <dbReference type="ARBA" id="ARBA00004496"/>
    </source>
</evidence>
<dbReference type="RefSeq" id="WP_201433069.1">
    <property type="nucleotide sequence ID" value="NZ_JAEQBW010000018.1"/>
</dbReference>
<dbReference type="PROSITE" id="PS52044">
    <property type="entry name" value="VLRF1"/>
    <property type="match status" value="1"/>
</dbReference>
<evidence type="ECO:0000256" key="9">
    <source>
        <dbReference type="ARBA" id="ARBA00023054"/>
    </source>
</evidence>
<dbReference type="GO" id="GO:0004519">
    <property type="term" value="F:endonuclease activity"/>
    <property type="evidence" value="ECO:0007669"/>
    <property type="project" value="UniProtKB-KW"/>
</dbReference>
<evidence type="ECO:0000313" key="12">
    <source>
        <dbReference type="Proteomes" id="UP000611723"/>
    </source>
</evidence>